<dbReference type="Pfam" id="PF00353">
    <property type="entry name" value="HemolysinCabind"/>
    <property type="match status" value="6"/>
</dbReference>
<dbReference type="InterPro" id="IPR013783">
    <property type="entry name" value="Ig-like_fold"/>
</dbReference>
<sequence>MVSSLTSINGSDVNETLNGSAGDDLISTTYANPTIYAGEGNDTVSASVNSDTASSIYIEGGDGNDQLSATQIQVFTPVLMPMPGFDPLDPLGGVGGPGMMLVPKPAITPSDVTIIGGAGEDTIAVKSFNYGTLSIEAGDDNDTVYISGVTVDASVDLGTGDDTVTLTGATATSITSGAGSDTIVLDSWGLIPSQTPVVTDFTAGTGGDVLDFSHIITYLQADYGLAVDGNPYEDGFITAEQDGADVVFYLDADASGTGYSATKLITLQGVTLTKLTTANFADGLGNYAVANAAPEVGTEIKDIEVAEDTAINVTLDKGIFTDADNDPLTLKLTLEDGTAAPAWLSYSAATHAIVGTPPANFTGTLSLKLTASDAAESASQTFDLTVTNVNDTPTGGVTIRGTAIEDGTLTADVSALKDADGLGTLSYSWLRDGVAISGATAATYTLGDADVGAAIKVQVTYTDGHGAREAVTSAATSTVTNVNDAPTGGISINGTFKENATLTMDMSVLKDADGLGKSYTLQWFANDVAISGATAAAYTLTRQDVGKTLSVKMIYMDQHGTLETVVGTSTEVVISANHAPEGEVVITGTASVGNVLTADTTDLSDADGLGTLSYVWLRNDQVIEGEKGATFTLTESDSAAEIKVQVSYVDDQGTSETVTSAATEVELYTPKPPLPEEPTDPVVPQPSSPTFSLTFGADTLRSGAGNDSVFAGAGSDTVFGGFGNDTIRGGLGNDLVQGNRGGDLLYGGHGGDTLLAGQGDDKVFGGLGNDTVLGGFGDDTVRGGTGNDFVSGGAGLDTIWGGGGADTINGGRHADIMHGGDDADMMFGNLGDDTIYGADGADTIVGGGGNDLLAGGEGADTFLFSRLGAGEDTVFDFTADDTLVFSGTWQTSGYVSEAAFLERYAHEAYGGVIIELERGNSVFLSGLSSVSDLAGHVLLSESSDDIFG</sequence>
<dbReference type="SUPFAM" id="SSF49313">
    <property type="entry name" value="Cadherin-like"/>
    <property type="match status" value="1"/>
</dbReference>
<dbReference type="RefSeq" id="WP_177158118.1">
    <property type="nucleotide sequence ID" value="NZ_JABCJE010000006.1"/>
</dbReference>
<evidence type="ECO:0000313" key="6">
    <source>
        <dbReference type="Proteomes" id="UP000592216"/>
    </source>
</evidence>
<dbReference type="InterPro" id="IPR006644">
    <property type="entry name" value="Cadg"/>
</dbReference>
<dbReference type="Proteomes" id="UP000592216">
    <property type="component" value="Unassembled WGS sequence"/>
</dbReference>
<dbReference type="PANTHER" id="PTHR38340:SF1">
    <property type="entry name" value="S-LAYER PROTEIN"/>
    <property type="match status" value="1"/>
</dbReference>
<reference evidence="5 6" key="1">
    <citation type="submission" date="2020-04" db="EMBL/GenBank/DDBJ databases">
        <title>Donghicola sp., a member of the Rhodobacteraceae family isolated from mangrove forest in Thailand.</title>
        <authorList>
            <person name="Charoenyingcharoen P."/>
            <person name="Yukphan P."/>
        </authorList>
    </citation>
    <scope>NUCLEOTIDE SEQUENCE [LARGE SCALE GENOMIC DNA]</scope>
    <source>
        <strain evidence="5 6">B5-SW-15</strain>
    </source>
</reference>
<dbReference type="Pfam" id="PF05345">
    <property type="entry name" value="He_PIG"/>
    <property type="match status" value="1"/>
</dbReference>
<feature type="region of interest" description="Disordered" evidence="3">
    <location>
        <begin position="669"/>
        <end position="688"/>
    </location>
</feature>
<dbReference type="GO" id="GO:0005576">
    <property type="term" value="C:extracellular region"/>
    <property type="evidence" value="ECO:0007669"/>
    <property type="project" value="UniProtKB-SubCell"/>
</dbReference>
<dbReference type="GO" id="GO:0005509">
    <property type="term" value="F:calcium ion binding"/>
    <property type="evidence" value="ECO:0007669"/>
    <property type="project" value="InterPro"/>
</dbReference>
<keyword evidence="2" id="KW-0964">Secreted</keyword>
<dbReference type="AlphaFoldDB" id="A0A850QBY2"/>
<evidence type="ECO:0000313" key="5">
    <source>
        <dbReference type="EMBL" id="NVO24380.1"/>
    </source>
</evidence>
<dbReference type="SUPFAM" id="SSF51120">
    <property type="entry name" value="beta-Roll"/>
    <property type="match status" value="4"/>
</dbReference>
<feature type="region of interest" description="Disordered" evidence="3">
    <location>
        <begin position="1"/>
        <end position="23"/>
    </location>
</feature>
<accession>A0A850QBY2</accession>
<protein>
    <submittedName>
        <fullName evidence="5">Type I secretion C-terminal target domain-containing protein</fullName>
    </submittedName>
</protein>
<dbReference type="InterPro" id="IPR015919">
    <property type="entry name" value="Cadherin-like_sf"/>
</dbReference>
<dbReference type="Gene3D" id="2.60.40.10">
    <property type="entry name" value="Immunoglobulins"/>
    <property type="match status" value="1"/>
</dbReference>
<evidence type="ECO:0000256" key="2">
    <source>
        <dbReference type="ARBA" id="ARBA00022525"/>
    </source>
</evidence>
<proteinExistence type="predicted"/>
<dbReference type="InterPro" id="IPR019960">
    <property type="entry name" value="T1SS_VCA0849"/>
</dbReference>
<dbReference type="InterPro" id="IPR050557">
    <property type="entry name" value="RTX_toxin/Mannuronan_C5-epim"/>
</dbReference>
<organism evidence="5 6">
    <name type="scientific">Donghicola mangrovi</name>
    <dbReference type="NCBI Taxonomy" id="2729614"/>
    <lineage>
        <taxon>Bacteria</taxon>
        <taxon>Pseudomonadati</taxon>
        <taxon>Pseudomonadota</taxon>
        <taxon>Alphaproteobacteria</taxon>
        <taxon>Rhodobacterales</taxon>
        <taxon>Roseobacteraceae</taxon>
        <taxon>Donghicola</taxon>
    </lineage>
</organism>
<comment type="caution">
    <text evidence="5">The sequence shown here is derived from an EMBL/GenBank/DDBJ whole genome shotgun (WGS) entry which is preliminary data.</text>
</comment>
<dbReference type="InterPro" id="IPR018511">
    <property type="entry name" value="Hemolysin-typ_Ca-bd_CS"/>
</dbReference>
<name>A0A850QBY2_9RHOB</name>
<dbReference type="PROSITE" id="PS00330">
    <property type="entry name" value="HEMOLYSIN_CALCIUM"/>
    <property type="match status" value="2"/>
</dbReference>
<feature type="compositionally biased region" description="Polar residues" evidence="3">
    <location>
        <begin position="1"/>
        <end position="19"/>
    </location>
</feature>
<dbReference type="GO" id="GO:0016020">
    <property type="term" value="C:membrane"/>
    <property type="evidence" value="ECO:0007669"/>
    <property type="project" value="InterPro"/>
</dbReference>
<evidence type="ECO:0000256" key="3">
    <source>
        <dbReference type="SAM" id="MobiDB-lite"/>
    </source>
</evidence>
<feature type="compositionally biased region" description="Pro residues" evidence="3">
    <location>
        <begin position="670"/>
        <end position="687"/>
    </location>
</feature>
<dbReference type="InterPro" id="IPR001343">
    <property type="entry name" value="Hemolysn_Ca-bd"/>
</dbReference>
<dbReference type="Gene3D" id="2.150.10.10">
    <property type="entry name" value="Serralysin-like metalloprotease, C-terminal"/>
    <property type="match status" value="3"/>
</dbReference>
<dbReference type="Gene3D" id="2.160.20.160">
    <property type="match status" value="1"/>
</dbReference>
<dbReference type="PANTHER" id="PTHR38340">
    <property type="entry name" value="S-LAYER PROTEIN"/>
    <property type="match status" value="1"/>
</dbReference>
<dbReference type="Gene3D" id="2.60.40.2700">
    <property type="match status" value="3"/>
</dbReference>
<evidence type="ECO:0000259" key="4">
    <source>
        <dbReference type="SMART" id="SM00736"/>
    </source>
</evidence>
<gene>
    <name evidence="5" type="ORF">HJ536_13520</name>
</gene>
<evidence type="ECO:0000256" key="1">
    <source>
        <dbReference type="ARBA" id="ARBA00004613"/>
    </source>
</evidence>
<dbReference type="SMART" id="SM00736">
    <property type="entry name" value="CADG"/>
    <property type="match status" value="1"/>
</dbReference>
<feature type="domain" description="Dystroglycan-type cadherin-like" evidence="4">
    <location>
        <begin position="295"/>
        <end position="393"/>
    </location>
</feature>
<comment type="subcellular location">
    <subcellularLocation>
        <location evidence="1">Secreted</location>
    </subcellularLocation>
</comment>
<dbReference type="PRINTS" id="PR00313">
    <property type="entry name" value="CABNDNGRPT"/>
</dbReference>
<dbReference type="NCBIfam" id="TIGR03661">
    <property type="entry name" value="T1SS_VCA0849"/>
    <property type="match status" value="1"/>
</dbReference>
<dbReference type="InterPro" id="IPR011049">
    <property type="entry name" value="Serralysin-like_metalloprot_C"/>
</dbReference>
<dbReference type="EMBL" id="JABCJE010000006">
    <property type="protein sequence ID" value="NVO24380.1"/>
    <property type="molecule type" value="Genomic_DNA"/>
</dbReference>